<evidence type="ECO:0000313" key="14">
    <source>
        <dbReference type="EMBL" id="OAQ15765.1"/>
    </source>
</evidence>
<dbReference type="Gene3D" id="3.10.580.10">
    <property type="entry name" value="CBS-domain"/>
    <property type="match status" value="1"/>
</dbReference>
<keyword evidence="7 9" id="KW-0129">CBS domain</keyword>
<evidence type="ECO:0000256" key="10">
    <source>
        <dbReference type="PROSITE-ProRule" id="PRU01193"/>
    </source>
</evidence>
<evidence type="ECO:0000256" key="3">
    <source>
        <dbReference type="ARBA" id="ARBA00022475"/>
    </source>
</evidence>
<dbReference type="AlphaFoldDB" id="A0A179D0S5"/>
<evidence type="ECO:0000259" key="12">
    <source>
        <dbReference type="PROSITE" id="PS51371"/>
    </source>
</evidence>
<evidence type="ECO:0000256" key="1">
    <source>
        <dbReference type="ARBA" id="ARBA00004651"/>
    </source>
</evidence>
<dbReference type="PROSITE" id="PS51846">
    <property type="entry name" value="CNNM"/>
    <property type="match status" value="1"/>
</dbReference>
<dbReference type="InterPro" id="IPR036318">
    <property type="entry name" value="FAD-bd_PCMH-like_sf"/>
</dbReference>
<evidence type="ECO:0000256" key="5">
    <source>
        <dbReference type="ARBA" id="ARBA00022737"/>
    </source>
</evidence>
<comment type="subcellular location">
    <subcellularLocation>
        <location evidence="1">Cell membrane</location>
        <topology evidence="1">Multi-pass membrane protein</topology>
    </subcellularLocation>
</comment>
<evidence type="ECO:0000256" key="9">
    <source>
        <dbReference type="PROSITE-ProRule" id="PRU00703"/>
    </source>
</evidence>
<dbReference type="RefSeq" id="WP_015431806.1">
    <property type="nucleotide sequence ID" value="NZ_JACI01000001.1"/>
</dbReference>
<evidence type="ECO:0000259" key="13">
    <source>
        <dbReference type="PROSITE" id="PS51846"/>
    </source>
</evidence>
<dbReference type="InterPro" id="IPR002550">
    <property type="entry name" value="CNNM"/>
</dbReference>
<name>A0A179D0S5_BIBTR</name>
<evidence type="ECO:0000256" key="8">
    <source>
        <dbReference type="ARBA" id="ARBA00023136"/>
    </source>
</evidence>
<dbReference type="InterPro" id="IPR016169">
    <property type="entry name" value="FAD-bd_PCMH_sub2"/>
</dbReference>
<dbReference type="InterPro" id="IPR005170">
    <property type="entry name" value="Transptr-assoc_dom"/>
</dbReference>
<organism evidence="14 15">
    <name type="scientific">Bibersteinia trehalosi Y31</name>
    <dbReference type="NCBI Taxonomy" id="1261658"/>
    <lineage>
        <taxon>Bacteria</taxon>
        <taxon>Pseudomonadati</taxon>
        <taxon>Pseudomonadota</taxon>
        <taxon>Gammaproteobacteria</taxon>
        <taxon>Pasteurellales</taxon>
        <taxon>Pasteurellaceae</taxon>
        <taxon>Bibersteinia</taxon>
    </lineage>
</organism>
<evidence type="ECO:0000256" key="6">
    <source>
        <dbReference type="ARBA" id="ARBA00022989"/>
    </source>
</evidence>
<dbReference type="Proteomes" id="UP000078358">
    <property type="component" value="Unassembled WGS sequence"/>
</dbReference>
<dbReference type="PROSITE" id="PS51371">
    <property type="entry name" value="CBS"/>
    <property type="match status" value="1"/>
</dbReference>
<dbReference type="GO" id="GO:0050660">
    <property type="term" value="F:flavin adenine dinucleotide binding"/>
    <property type="evidence" value="ECO:0007669"/>
    <property type="project" value="InterPro"/>
</dbReference>
<dbReference type="CDD" id="cd04590">
    <property type="entry name" value="CBS_pair_CorC_HlyC_assoc"/>
    <property type="match status" value="1"/>
</dbReference>
<dbReference type="InterPro" id="IPR044751">
    <property type="entry name" value="Ion_transp-like_CBS"/>
</dbReference>
<reference evidence="14 15" key="1">
    <citation type="submission" date="2014-01" db="EMBL/GenBank/DDBJ databases">
        <authorList>
            <person name="Zuccon D."/>
        </authorList>
    </citation>
    <scope>NUCLEOTIDE SEQUENCE [LARGE SCALE GENOMIC DNA]</scope>
    <source>
        <strain evidence="14 15">Y31</strain>
    </source>
</reference>
<dbReference type="Pfam" id="PF03471">
    <property type="entry name" value="CorC_HlyC"/>
    <property type="match status" value="1"/>
</dbReference>
<feature type="transmembrane region" description="Helical" evidence="11">
    <location>
        <begin position="61"/>
        <end position="85"/>
    </location>
</feature>
<comment type="similarity">
    <text evidence="2">Belongs to the UPF0053 family.</text>
</comment>
<sequence>MDSIPLSSLFIALAILLFLSAFFSSSETGLMSLNRYKMRNLAKQGNRGAKQAEKLLEKTDILLSLILICNNLVNIAASAIATMIGMQLSGEAGVAIATGLLTFVMLVFAEILPKTIAAIYPEKVGFFASYILTPLKKLLLPVVFLMNLIISGLMKLLHIRRSEQAGLSPEELRSAVLEAGKYIPSSHQEMLVSILDMEKVTVDDIMVPRNDIGGIDIDDDWKAIMRQLTGAAHARVVIYKGNMDKNILGMLRVREAFRLMLERNEFTKEQLIRAVDEVYFIPEGTPLNTQLINFKENKERIGLVVDEYGDIKGLITLEDILEEIVGEFTTSTAPTLEEEVKPQSDGSVLIEGSANLRDLNKLFDWNLPLDEVRTFNGLILEHLEKIPDEDTQFMLLNLKVTVLEVADNMVKLARVEPMLEVVEHSH</sequence>
<evidence type="ECO:0000256" key="4">
    <source>
        <dbReference type="ARBA" id="ARBA00022692"/>
    </source>
</evidence>
<keyword evidence="4 10" id="KW-0812">Transmembrane</keyword>
<evidence type="ECO:0000256" key="2">
    <source>
        <dbReference type="ARBA" id="ARBA00006337"/>
    </source>
</evidence>
<dbReference type="Pfam" id="PF00571">
    <property type="entry name" value="CBS"/>
    <property type="match status" value="1"/>
</dbReference>
<dbReference type="SUPFAM" id="SSF54631">
    <property type="entry name" value="CBS-domain pair"/>
    <property type="match status" value="1"/>
</dbReference>
<dbReference type="InterPro" id="IPR046342">
    <property type="entry name" value="CBS_dom_sf"/>
</dbReference>
<keyword evidence="8 10" id="KW-0472">Membrane</keyword>
<evidence type="ECO:0000256" key="11">
    <source>
        <dbReference type="SAM" id="Phobius"/>
    </source>
</evidence>
<dbReference type="InterPro" id="IPR000644">
    <property type="entry name" value="CBS_dom"/>
</dbReference>
<keyword evidence="3" id="KW-1003">Cell membrane</keyword>
<accession>A0A179D0S5</accession>
<dbReference type="SUPFAM" id="SSF56176">
    <property type="entry name" value="FAD-binding/transporter-associated domain-like"/>
    <property type="match status" value="1"/>
</dbReference>
<feature type="transmembrane region" description="Helical" evidence="11">
    <location>
        <begin position="92"/>
        <end position="112"/>
    </location>
</feature>
<feature type="domain" description="CNNM transmembrane" evidence="13">
    <location>
        <begin position="2"/>
        <end position="189"/>
    </location>
</feature>
<gene>
    <name evidence="14" type="ORF">F480_04485</name>
</gene>
<dbReference type="PANTHER" id="PTHR22777:SF32">
    <property type="entry name" value="UPF0053 INNER MEMBRANE PROTEIN YFJD"/>
    <property type="match status" value="1"/>
</dbReference>
<dbReference type="FunFam" id="3.10.580.10:FF:000012">
    <property type="entry name" value="DUF21 domain-containing protein"/>
    <property type="match status" value="1"/>
</dbReference>
<protein>
    <submittedName>
        <fullName evidence="14">Membrane protein</fullName>
    </submittedName>
</protein>
<dbReference type="Gene3D" id="3.30.465.10">
    <property type="match status" value="1"/>
</dbReference>
<dbReference type="GO" id="GO:0005886">
    <property type="term" value="C:plasma membrane"/>
    <property type="evidence" value="ECO:0007669"/>
    <property type="project" value="UniProtKB-SubCell"/>
</dbReference>
<proteinExistence type="inferred from homology"/>
<dbReference type="PATRIC" id="fig|1261658.3.peg.898"/>
<dbReference type="Pfam" id="PF01595">
    <property type="entry name" value="CNNM"/>
    <property type="match status" value="1"/>
</dbReference>
<feature type="domain" description="CBS" evidence="12">
    <location>
        <begin position="271"/>
        <end position="331"/>
    </location>
</feature>
<keyword evidence="6 10" id="KW-1133">Transmembrane helix</keyword>
<dbReference type="SMART" id="SM01091">
    <property type="entry name" value="CorC_HlyC"/>
    <property type="match status" value="1"/>
</dbReference>
<evidence type="ECO:0000313" key="15">
    <source>
        <dbReference type="Proteomes" id="UP000078358"/>
    </source>
</evidence>
<keyword evidence="5" id="KW-0677">Repeat</keyword>
<dbReference type="PANTHER" id="PTHR22777">
    <property type="entry name" value="HEMOLYSIN-RELATED"/>
    <property type="match status" value="1"/>
</dbReference>
<evidence type="ECO:0000256" key="7">
    <source>
        <dbReference type="ARBA" id="ARBA00023122"/>
    </source>
</evidence>
<comment type="caution">
    <text evidence="14">The sequence shown here is derived from an EMBL/GenBank/DDBJ whole genome shotgun (WGS) entry which is preliminary data.</text>
</comment>
<dbReference type="NCBIfam" id="NF008604">
    <property type="entry name" value="PRK11573.1"/>
    <property type="match status" value="1"/>
</dbReference>
<dbReference type="EMBL" id="JACI01000001">
    <property type="protein sequence ID" value="OAQ15765.1"/>
    <property type="molecule type" value="Genomic_DNA"/>
</dbReference>